<feature type="domain" description="Protein kinase" evidence="3">
    <location>
        <begin position="423"/>
        <end position="801"/>
    </location>
</feature>
<feature type="region of interest" description="Disordered" evidence="1">
    <location>
        <begin position="353"/>
        <end position="411"/>
    </location>
</feature>
<gene>
    <name evidence="4" type="ORF">OSTQU699_LOCUS954</name>
</gene>
<accession>A0A8S1ILZ5</accession>
<keyword evidence="2" id="KW-0472">Membrane</keyword>
<dbReference type="Gene3D" id="1.10.510.10">
    <property type="entry name" value="Transferase(Phosphotransferase) domain 1"/>
    <property type="match status" value="1"/>
</dbReference>
<keyword evidence="5" id="KW-1185">Reference proteome</keyword>
<dbReference type="SMART" id="SM00220">
    <property type="entry name" value="S_TKc"/>
    <property type="match status" value="1"/>
</dbReference>
<dbReference type="InterPro" id="IPR000719">
    <property type="entry name" value="Prot_kinase_dom"/>
</dbReference>
<feature type="compositionally biased region" description="Gly residues" evidence="1">
    <location>
        <begin position="392"/>
        <end position="403"/>
    </location>
</feature>
<dbReference type="SUPFAM" id="SSF56112">
    <property type="entry name" value="Protein kinase-like (PK-like)"/>
    <property type="match status" value="1"/>
</dbReference>
<dbReference type="PANTHER" id="PTHR44329:SF214">
    <property type="entry name" value="PROTEIN KINASE DOMAIN-CONTAINING PROTEIN"/>
    <property type="match status" value="1"/>
</dbReference>
<dbReference type="InterPro" id="IPR011009">
    <property type="entry name" value="Kinase-like_dom_sf"/>
</dbReference>
<dbReference type="InterPro" id="IPR051681">
    <property type="entry name" value="Ser/Thr_Kinases-Pseudokinases"/>
</dbReference>
<protein>
    <recommendedName>
        <fullName evidence="3">Protein kinase domain-containing protein</fullName>
    </recommendedName>
</protein>
<evidence type="ECO:0000259" key="3">
    <source>
        <dbReference type="PROSITE" id="PS50011"/>
    </source>
</evidence>
<dbReference type="EMBL" id="CAJHUC010000362">
    <property type="protein sequence ID" value="CAD7695593.1"/>
    <property type="molecule type" value="Genomic_DNA"/>
</dbReference>
<dbReference type="Proteomes" id="UP000708148">
    <property type="component" value="Unassembled WGS sequence"/>
</dbReference>
<feature type="compositionally biased region" description="Low complexity" evidence="1">
    <location>
        <begin position="377"/>
        <end position="391"/>
    </location>
</feature>
<sequence length="963" mass="103325">MQVSALHIFAHHVPCEVASVIHPCSVNRNTGLLVPHVCYVNVDIGFPSLSGMACVQECLPLKILTKGHMKSKAILCTGCVLYLALAMVQPAVSQADGVGGGQAMTVTTCPELLNALDNMSVDSVVVEGHIVCSVGEEVLVDRRVSVSGQRDQDAYDSIDFMGDSCMIRVTEKSSLDFSNLLLLENGPEAGLLCSEVLPSPTVAFRNVSFGMKSCEWLSDSSQQVCQLQEDVLYAENTELAGLDLGYSYDLDIAHCTFFCGVATAEEIIDQKTDLPVTCESRTRKPGTLNATVVGYVVGFVVPSLVVLVGVVAVLIKTGRHKLIWRKLDKFRGPAGGNSWNSFLELADAKGHAVGSSPGSATSATPVRLSLPQRRSDAVSSSSTSSHNSGSGIDLGSGGDGGSGSISASPKEPPLWHCVSVHEITLKEPMGKGQFSTVYRGEYKGTSVAVKMVEHEGRLLDCGKVPLEVQLTKDIAHPNIVSLLLDRTQKRSTHISGMFTSTGLVDTGMFGSGESMLGLTAVSNTTLGDAMSMTGMSQTAMSIGGLSIGGLSMTGLSQTTMGAQSVTPTMTAMSQTTLGDVFSEIEMRQQDERGRETGGEYAAYTTWIVMEYCDRGSLSNALYKHIFCPPGKDAKPNMAHILLTAMDVAAAMRYLHMKGIIHGDLKAQNCLLKTDRSDTRGFVCKVGDFGFSRKIGMNTHIETFTCGTVSHQPPELLRDGILTPAADVYSFGLLMWQMVMGKAPYANMNNQRILVSVVDGRRPPLPENCPLSYNLLMTDCWQENHRERPGFEQILDRLGDILSAWSPEDHKSTSESPEALAVDSGAESFRLPVPRPTGPWNYDMDRRGAVSPDGLIWNPTSPSKGKGIAATPVFPPSQGGPRPVQPMSPGSLLQRFDGYNPLYLSSSDVKMPDPNAETPTKSDCIVGSLKQPQALTKTTSEAMPVGAEQKGSKYGTFIFTTPRS</sequence>
<dbReference type="InterPro" id="IPR008271">
    <property type="entry name" value="Ser/Thr_kinase_AS"/>
</dbReference>
<dbReference type="InterPro" id="IPR001245">
    <property type="entry name" value="Ser-Thr/Tyr_kinase_cat_dom"/>
</dbReference>
<dbReference type="PROSITE" id="PS50011">
    <property type="entry name" value="PROTEIN_KINASE_DOM"/>
    <property type="match status" value="1"/>
</dbReference>
<dbReference type="Pfam" id="PF07714">
    <property type="entry name" value="PK_Tyr_Ser-Thr"/>
    <property type="match status" value="2"/>
</dbReference>
<dbReference type="OrthoDB" id="4062651at2759"/>
<dbReference type="AlphaFoldDB" id="A0A8S1ILZ5"/>
<dbReference type="Gene3D" id="3.30.200.20">
    <property type="entry name" value="Phosphorylase Kinase, domain 1"/>
    <property type="match status" value="1"/>
</dbReference>
<evidence type="ECO:0000256" key="2">
    <source>
        <dbReference type="SAM" id="Phobius"/>
    </source>
</evidence>
<evidence type="ECO:0000313" key="4">
    <source>
        <dbReference type="EMBL" id="CAD7695593.1"/>
    </source>
</evidence>
<feature type="transmembrane region" description="Helical" evidence="2">
    <location>
        <begin position="292"/>
        <end position="315"/>
    </location>
</feature>
<comment type="caution">
    <text evidence="4">The sequence shown here is derived from an EMBL/GenBank/DDBJ whole genome shotgun (WGS) entry which is preliminary data.</text>
</comment>
<dbReference type="PROSITE" id="PS00108">
    <property type="entry name" value="PROTEIN_KINASE_ST"/>
    <property type="match status" value="1"/>
</dbReference>
<keyword evidence="2" id="KW-0812">Transmembrane</keyword>
<dbReference type="PRINTS" id="PR00109">
    <property type="entry name" value="TYRKINASE"/>
</dbReference>
<dbReference type="GO" id="GO:0005524">
    <property type="term" value="F:ATP binding"/>
    <property type="evidence" value="ECO:0007669"/>
    <property type="project" value="InterPro"/>
</dbReference>
<organism evidence="4 5">
    <name type="scientific">Ostreobium quekettii</name>
    <dbReference type="NCBI Taxonomy" id="121088"/>
    <lineage>
        <taxon>Eukaryota</taxon>
        <taxon>Viridiplantae</taxon>
        <taxon>Chlorophyta</taxon>
        <taxon>core chlorophytes</taxon>
        <taxon>Ulvophyceae</taxon>
        <taxon>TCBD clade</taxon>
        <taxon>Bryopsidales</taxon>
        <taxon>Ostreobineae</taxon>
        <taxon>Ostreobiaceae</taxon>
        <taxon>Ostreobium</taxon>
    </lineage>
</organism>
<name>A0A8S1ILZ5_9CHLO</name>
<proteinExistence type="predicted"/>
<evidence type="ECO:0000313" key="5">
    <source>
        <dbReference type="Proteomes" id="UP000708148"/>
    </source>
</evidence>
<keyword evidence="2" id="KW-1133">Transmembrane helix</keyword>
<evidence type="ECO:0000256" key="1">
    <source>
        <dbReference type="SAM" id="MobiDB-lite"/>
    </source>
</evidence>
<reference evidence="4" key="1">
    <citation type="submission" date="2020-12" db="EMBL/GenBank/DDBJ databases">
        <authorList>
            <person name="Iha C."/>
        </authorList>
    </citation>
    <scope>NUCLEOTIDE SEQUENCE</scope>
</reference>
<dbReference type="PANTHER" id="PTHR44329">
    <property type="entry name" value="SERINE/THREONINE-PROTEIN KINASE TNNI3K-RELATED"/>
    <property type="match status" value="1"/>
</dbReference>
<dbReference type="GO" id="GO:0004674">
    <property type="term" value="F:protein serine/threonine kinase activity"/>
    <property type="evidence" value="ECO:0007669"/>
    <property type="project" value="TreeGrafter"/>
</dbReference>